<name>A0A5E4PIN2_9COXI</name>
<evidence type="ECO:0008006" key="3">
    <source>
        <dbReference type="Google" id="ProtNLM"/>
    </source>
</evidence>
<dbReference type="InterPro" id="IPR008914">
    <property type="entry name" value="PEBP"/>
</dbReference>
<dbReference type="NCBIfam" id="TIGR00481">
    <property type="entry name" value="YbhB/YbcL family Raf kinase inhibitor-like protein"/>
    <property type="match status" value="1"/>
</dbReference>
<gene>
    <name evidence="1" type="ORF">AQUSIP_22460</name>
</gene>
<dbReference type="Gene3D" id="3.90.280.10">
    <property type="entry name" value="PEBP-like"/>
    <property type="match status" value="1"/>
</dbReference>
<dbReference type="InterPro" id="IPR005247">
    <property type="entry name" value="YbhB_YbcL/LppC-like"/>
</dbReference>
<organism evidence="1 2">
    <name type="scientific">Aquicella siphonis</name>
    <dbReference type="NCBI Taxonomy" id="254247"/>
    <lineage>
        <taxon>Bacteria</taxon>
        <taxon>Pseudomonadati</taxon>
        <taxon>Pseudomonadota</taxon>
        <taxon>Gammaproteobacteria</taxon>
        <taxon>Legionellales</taxon>
        <taxon>Coxiellaceae</taxon>
        <taxon>Aquicella</taxon>
    </lineage>
</organism>
<sequence length="189" mass="20329">MKYLPVVQTAFSAKSLAAARVLLPLFYVLLSLPLCVHAAGSLTLDSTSLAYQVTIPVDYTCDGKDISPELEWKNPPANTQSYVLMLADPDAPGGTFYHWILYNLPPALTNLPEGASSLPKGALTGQNSFGKNQYNGPCPPSGTSHRYVFSIYALNTVLKLANGADAYAVIQAMQNHVIDVAELKLSFGH</sequence>
<dbReference type="AlphaFoldDB" id="A0A5E4PIN2"/>
<evidence type="ECO:0000313" key="2">
    <source>
        <dbReference type="Proteomes" id="UP000324194"/>
    </source>
</evidence>
<dbReference type="OrthoDB" id="9797506at2"/>
<dbReference type="Pfam" id="PF01161">
    <property type="entry name" value="PBP"/>
    <property type="match status" value="1"/>
</dbReference>
<accession>A0A5E4PIN2</accession>
<dbReference type="EMBL" id="LR699119">
    <property type="protein sequence ID" value="VVC76919.1"/>
    <property type="molecule type" value="Genomic_DNA"/>
</dbReference>
<dbReference type="KEGG" id="asip:AQUSIP_22460"/>
<evidence type="ECO:0000313" key="1">
    <source>
        <dbReference type="EMBL" id="VVC76919.1"/>
    </source>
</evidence>
<dbReference type="PANTHER" id="PTHR30289:SF1">
    <property type="entry name" value="PEBP (PHOSPHATIDYLETHANOLAMINE-BINDING PROTEIN) FAMILY PROTEIN"/>
    <property type="match status" value="1"/>
</dbReference>
<dbReference type="InterPro" id="IPR036610">
    <property type="entry name" value="PEBP-like_sf"/>
</dbReference>
<reference evidence="1 2" key="1">
    <citation type="submission" date="2019-08" db="EMBL/GenBank/DDBJ databases">
        <authorList>
            <person name="Guy L."/>
        </authorList>
    </citation>
    <scope>NUCLEOTIDE SEQUENCE [LARGE SCALE GENOMIC DNA]</scope>
    <source>
        <strain evidence="1 2">SGT-108</strain>
    </source>
</reference>
<proteinExistence type="predicted"/>
<protein>
    <recommendedName>
        <fullName evidence="3">Lipoprotein LppC</fullName>
    </recommendedName>
</protein>
<dbReference type="CDD" id="cd00865">
    <property type="entry name" value="PEBP_bact_arch"/>
    <property type="match status" value="1"/>
</dbReference>
<dbReference type="RefSeq" id="WP_148340198.1">
    <property type="nucleotide sequence ID" value="NZ_LR699119.1"/>
</dbReference>
<dbReference type="PANTHER" id="PTHR30289">
    <property type="entry name" value="UNCHARACTERIZED PROTEIN YBCL-RELATED"/>
    <property type="match status" value="1"/>
</dbReference>
<keyword evidence="2" id="KW-1185">Reference proteome</keyword>
<dbReference type="Proteomes" id="UP000324194">
    <property type="component" value="Chromosome 1"/>
</dbReference>
<dbReference type="SUPFAM" id="SSF49777">
    <property type="entry name" value="PEBP-like"/>
    <property type="match status" value="1"/>
</dbReference>